<evidence type="ECO:0000313" key="6">
    <source>
        <dbReference type="Proteomes" id="UP000238375"/>
    </source>
</evidence>
<dbReference type="EC" id="3.1.1.-" evidence="3"/>
<dbReference type="OrthoDB" id="9775851at2"/>
<dbReference type="InterPro" id="IPR002018">
    <property type="entry name" value="CarbesteraseB"/>
</dbReference>
<evidence type="ECO:0000256" key="3">
    <source>
        <dbReference type="RuleBase" id="RU361235"/>
    </source>
</evidence>
<feature type="domain" description="Carboxylesterase type B" evidence="4">
    <location>
        <begin position="27"/>
        <end position="528"/>
    </location>
</feature>
<dbReference type="Proteomes" id="UP000238375">
    <property type="component" value="Unassembled WGS sequence"/>
</dbReference>
<dbReference type="Gene3D" id="3.40.50.1820">
    <property type="entry name" value="alpha/beta hydrolase"/>
    <property type="match status" value="1"/>
</dbReference>
<evidence type="ECO:0000256" key="2">
    <source>
        <dbReference type="ARBA" id="ARBA00022801"/>
    </source>
</evidence>
<dbReference type="EMBL" id="PVTE01000014">
    <property type="protein sequence ID" value="PRY35495.1"/>
    <property type="molecule type" value="Genomic_DNA"/>
</dbReference>
<evidence type="ECO:0000256" key="1">
    <source>
        <dbReference type="ARBA" id="ARBA00005964"/>
    </source>
</evidence>
<dbReference type="InterPro" id="IPR050309">
    <property type="entry name" value="Type-B_Carboxylest/Lipase"/>
</dbReference>
<comment type="similarity">
    <text evidence="1 3">Belongs to the type-B carboxylesterase/lipase family.</text>
</comment>
<protein>
    <recommendedName>
        <fullName evidence="3">Carboxylic ester hydrolase</fullName>
        <ecNumber evidence="3">3.1.1.-</ecNumber>
    </recommendedName>
</protein>
<dbReference type="SUPFAM" id="SSF53474">
    <property type="entry name" value="alpha/beta-Hydrolases"/>
    <property type="match status" value="1"/>
</dbReference>
<proteinExistence type="inferred from homology"/>
<evidence type="ECO:0000259" key="4">
    <source>
        <dbReference type="Pfam" id="PF00135"/>
    </source>
</evidence>
<dbReference type="InterPro" id="IPR029058">
    <property type="entry name" value="AB_hydrolase_fold"/>
</dbReference>
<dbReference type="AlphaFoldDB" id="A0A2T0SQ09"/>
<comment type="caution">
    <text evidence="5">The sequence shown here is derived from an EMBL/GenBank/DDBJ whole genome shotgun (WGS) entry which is preliminary data.</text>
</comment>
<feature type="signal peptide" evidence="3">
    <location>
        <begin position="1"/>
        <end position="20"/>
    </location>
</feature>
<keyword evidence="2 3" id="KW-0378">Hydrolase</keyword>
<gene>
    <name evidence="5" type="ORF">CLV58_11480</name>
</gene>
<dbReference type="PROSITE" id="PS00122">
    <property type="entry name" value="CARBOXYLESTERASE_B_1"/>
    <property type="match status" value="1"/>
</dbReference>
<dbReference type="InterPro" id="IPR019826">
    <property type="entry name" value="Carboxylesterase_B_AS"/>
</dbReference>
<keyword evidence="6" id="KW-1185">Reference proteome</keyword>
<dbReference type="PANTHER" id="PTHR11559">
    <property type="entry name" value="CARBOXYLESTERASE"/>
    <property type="match status" value="1"/>
</dbReference>
<dbReference type="Pfam" id="PF00135">
    <property type="entry name" value="COesterase"/>
    <property type="match status" value="1"/>
</dbReference>
<accession>A0A2T0SQ09</accession>
<name>A0A2T0SQ09_9BACT</name>
<reference evidence="5 6" key="1">
    <citation type="submission" date="2018-03" db="EMBL/GenBank/DDBJ databases">
        <title>Genomic Encyclopedia of Archaeal and Bacterial Type Strains, Phase II (KMG-II): from individual species to whole genera.</title>
        <authorList>
            <person name="Goeker M."/>
        </authorList>
    </citation>
    <scope>NUCLEOTIDE SEQUENCE [LARGE SCALE GENOMIC DNA]</scope>
    <source>
        <strain evidence="5 6">DSM 28354</strain>
    </source>
</reference>
<evidence type="ECO:0000313" key="5">
    <source>
        <dbReference type="EMBL" id="PRY35495.1"/>
    </source>
</evidence>
<keyword evidence="3" id="KW-0732">Signal</keyword>
<organism evidence="5 6">
    <name type="scientific">Spirosoma oryzae</name>
    <dbReference type="NCBI Taxonomy" id="1469603"/>
    <lineage>
        <taxon>Bacteria</taxon>
        <taxon>Pseudomonadati</taxon>
        <taxon>Bacteroidota</taxon>
        <taxon>Cytophagia</taxon>
        <taxon>Cytophagales</taxon>
        <taxon>Cytophagaceae</taxon>
        <taxon>Spirosoma</taxon>
    </lineage>
</organism>
<dbReference type="GO" id="GO:0016787">
    <property type="term" value="F:hydrolase activity"/>
    <property type="evidence" value="ECO:0007669"/>
    <property type="project" value="UniProtKB-KW"/>
</dbReference>
<sequence length="544" mass="58259">MKNLIIGLALTTCAVLPGMAQSGAGAQPQAKVANGTLAGTAEASGVRSFKGIPFAAPPVGDLRWKEPQPAANWQGVRQATAFGPRAMQRPIFGDMGFRSNGVSEDCLYLNVWTPAKSAKEKLPVLVYYYGGGFMAGDGSEPRYDGESMAKQGIVAVTVNYRLNVFGFMAHPELTAESSHKASGNYGLLDQYAALKWVRDNVAAFGGDPKRITIAGESAGSVSVSALMASPLSKDMLAGAIGESGSLLGTLSPVSLADGEKQGVAFAEQMGAKSLAELRAIPAEKILAATAQPNTPRFSVVVDGYFFPKSPLAIFESGQQAHVPLLVGWNSEEMNYRAMLGKEAPTVDNYTSAVKRMYPEQADAILKQYAVQSDSDVETVATSLAGDRFIGFSTWKWSDLQSQTGGKPVYRYMYTRARPAMTEKMGDATPGLAGGVVKSNDPNAIKMPAAKGAVHSAEIEYAMGNLATNSVYAWTPDDYNVSKTMQRYFAGFIKTGNPNSKGLPNWPAVVPGKPASVMYIDVNTRAETEKNRDRYLLLDRFMLKQ</sequence>
<feature type="chain" id="PRO_5015371092" description="Carboxylic ester hydrolase" evidence="3">
    <location>
        <begin position="21"/>
        <end position="544"/>
    </location>
</feature>
<dbReference type="RefSeq" id="WP_106139009.1">
    <property type="nucleotide sequence ID" value="NZ_PVTE01000014.1"/>
</dbReference>
<dbReference type="PROSITE" id="PS00941">
    <property type="entry name" value="CARBOXYLESTERASE_B_2"/>
    <property type="match status" value="1"/>
</dbReference>
<dbReference type="InterPro" id="IPR019819">
    <property type="entry name" value="Carboxylesterase_B_CS"/>
</dbReference>